<dbReference type="InterPro" id="IPR041679">
    <property type="entry name" value="DNA2/NAM7-like_C"/>
</dbReference>
<comment type="function">
    <text evidence="2">Endonuclease that specifically degrades the RNA of RNA-DNA hybrids.</text>
</comment>
<proteinExistence type="inferred from homology"/>
<dbReference type="Pfam" id="PF13087">
    <property type="entry name" value="AAA_12"/>
    <property type="match status" value="1"/>
</dbReference>
<comment type="caution">
    <text evidence="1">Lacks conserved residue(s) required for the propagation of feature annotation.</text>
</comment>
<dbReference type="Gene3D" id="3.40.50.300">
    <property type="entry name" value="P-loop containing nucleotide triphosphate hydrolases"/>
    <property type="match status" value="2"/>
</dbReference>
<comment type="catalytic activity">
    <reaction evidence="2">
        <text>Endonucleolytic cleavage to 5'-phosphomonoester.</text>
        <dbReference type="EC" id="3.1.26.4"/>
    </reaction>
</comment>
<dbReference type="Gene3D" id="3.30.420.10">
    <property type="entry name" value="Ribonuclease H-like superfamily/Ribonuclease H"/>
    <property type="match status" value="1"/>
</dbReference>
<dbReference type="EC" id="3.1.26.4" evidence="2"/>
<dbReference type="SUPFAM" id="SSF52540">
    <property type="entry name" value="P-loop containing nucleoside triphosphate hydrolases"/>
    <property type="match status" value="1"/>
</dbReference>
<sequence>MKIQKFGTQIRQNQKLNNTNQNLSYERLLANLITVERADSALFTRIDNENYIDLYGALKLSDFKKLINSPISSVSLASNEFDDFSEKIESINTKDELVEFLKSSDYKVNPLLLRSLNTDFEGGKKEILSKISYKKQTSLAKWKRLIKKAYDILRDRNIWPVHIGFAYISLTIEDRSFFGPLFVKECEVTIVNSVPRLNADGHIKLNAKLLTFLKKLDIDFNFDFDFSEFSITELMENVKKFYNDKFEIPSIEGKIPKEFATSEDSINFHPGAVLGFFNIGGSHQRSIMEKMIKTGEIHNLIEVDINKTGYRTAIEKSIFSPKFTGFFKIQPTNFTQDYAHISAILQNTIIWGPPGTGKSQTIANIISNIIALNRTALVSSQKKIALVVLRKRLKMMSFFCLFVINEKLENYKDFYKPIEEYIEIIEISIWRSKIDEIKVFSDDDRRYLELLANIFPKTDILRNTLDAYKIIDTANNFFALNVAEAIFKLNKSIKINPKRSPRTETKLKLHIVETQLKRRLKIYEKALHSVSKDLREDVNLILENLANYDDNLENIYNKISKLEISNFENLEKFLNFSRKPKVEVLDDKALFISHAKKVFEILAKLNNDSEFQQLYTRFRLSVKQKKKMSPYKFLLKHSEIIKVLFPVIITTPDIELIMFEKKYFDYVIIDEASQMFLEEALPLLFYGKIKVLVGDHQQMQPIRWFASKINEESEDDAFANIESILEYAHSKGVFNIMLDKNYRSHHASLMTFNSRHFYESELKIANNYKFEGTDVIEVQNVNGQWDGQQNLVEAKAVVEIAQKNINKFPTMIILAFNKNQQNAIERIIFESYPEIEKLIYTDKIIVNSLENIQGDEADLVIISVAYDQSAKFVSTYIARKGGKNALNVATSRARQKMIICKSINADEIQNTSNSEDLEIFKEWINFLDLDIQSQIHYSRKKKTELSLAELQNVRKSRFFTDFQQEFIEEFSKNFPDFETKTNFAIGSEEIDVAIFDQSQLLFAVYLDSLEYKDPKEYIKYFDAIKFIEEKKYPVFILNFVEWKLNKQKIWPKLKKKSLLWKKMILSKNQLYALDDLVIGCDEVGVGEYFTNLTVCCAVFREKEIKNELLIQIVDSKLLTEKKISDLFQVINIDQKIKHKFTSLEMNEYNKLIENGLNSHQIKSLLYFRVLNDLILNLENEKI</sequence>
<dbReference type="GO" id="GO:0004386">
    <property type="term" value="F:helicase activity"/>
    <property type="evidence" value="ECO:0007669"/>
    <property type="project" value="InterPro"/>
</dbReference>
<feature type="domain" description="RNase H type-2" evidence="3">
    <location>
        <begin position="1075"/>
        <end position="1182"/>
    </location>
</feature>
<name>Q6Q9H5_MESHO</name>
<dbReference type="SUPFAM" id="SSF53098">
    <property type="entry name" value="Ribonuclease H-like"/>
    <property type="match status" value="1"/>
</dbReference>
<evidence type="ECO:0000256" key="1">
    <source>
        <dbReference type="PROSITE-ProRule" id="PRU01319"/>
    </source>
</evidence>
<dbReference type="InterPro" id="IPR027417">
    <property type="entry name" value="P-loop_NTPase"/>
</dbReference>
<dbReference type="GO" id="GO:0004523">
    <property type="term" value="F:RNA-DNA hybrid ribonuclease activity"/>
    <property type="evidence" value="ECO:0007669"/>
    <property type="project" value="UniProtKB-EC"/>
</dbReference>
<dbReference type="InterPro" id="IPR036397">
    <property type="entry name" value="RNaseH_sf"/>
</dbReference>
<dbReference type="CDD" id="cd18808">
    <property type="entry name" value="SF1_C_Upf1"/>
    <property type="match status" value="1"/>
</dbReference>
<evidence type="ECO:0000313" key="4">
    <source>
        <dbReference type="EMBL" id="AAS58472.1"/>
    </source>
</evidence>
<dbReference type="PROSITE" id="PS51975">
    <property type="entry name" value="RNASE_H_2"/>
    <property type="match status" value="1"/>
</dbReference>
<dbReference type="AlphaFoldDB" id="Q6Q9H5"/>
<dbReference type="EMBL" id="AY551928">
    <property type="protein sequence ID" value="AAS58472.1"/>
    <property type="molecule type" value="Genomic_DNA"/>
</dbReference>
<accession>Q6Q9H5</accession>
<dbReference type="GO" id="GO:0003723">
    <property type="term" value="F:RNA binding"/>
    <property type="evidence" value="ECO:0007669"/>
    <property type="project" value="UniProtKB-UniRule"/>
</dbReference>
<evidence type="ECO:0000259" key="3">
    <source>
        <dbReference type="PROSITE" id="PS51975"/>
    </source>
</evidence>
<dbReference type="InterPro" id="IPR041677">
    <property type="entry name" value="DNA2/NAM7_AAA_11"/>
</dbReference>
<reference evidence="4" key="1">
    <citation type="submission" date="2004-02" db="EMBL/GenBank/DDBJ databases">
        <title>Characterization of putative ATP-bindings protein of M. hyopneumoniae.</title>
        <authorList>
            <person name="Stakenborg T."/>
            <person name="Pil A."/>
            <person name="Butaye P."/>
        </authorList>
    </citation>
    <scope>NUCLEOTIDE SEQUENCE</scope>
    <source>
        <strain evidence="4">F7</strain>
    </source>
</reference>
<dbReference type="InterPro" id="IPR045055">
    <property type="entry name" value="DNA2/NAM7-like"/>
</dbReference>
<keyword evidence="2" id="KW-0255">Endonuclease</keyword>
<dbReference type="InterPro" id="IPR024567">
    <property type="entry name" value="RNase_HII/HIII_dom"/>
</dbReference>
<evidence type="ECO:0000256" key="2">
    <source>
        <dbReference type="RuleBase" id="RU003515"/>
    </source>
</evidence>
<protein>
    <recommendedName>
        <fullName evidence="2">Ribonuclease</fullName>
        <ecNumber evidence="2">3.1.26.4</ecNumber>
    </recommendedName>
</protein>
<keyword evidence="2" id="KW-0540">Nuclease</keyword>
<comment type="similarity">
    <text evidence="2">Belongs to the RNase HII family.</text>
</comment>
<dbReference type="PANTHER" id="PTHR10887">
    <property type="entry name" value="DNA2/NAM7 HELICASE FAMILY"/>
    <property type="match status" value="1"/>
</dbReference>
<dbReference type="InterPro" id="IPR012337">
    <property type="entry name" value="RNaseH-like_sf"/>
</dbReference>
<dbReference type="InterPro" id="IPR047187">
    <property type="entry name" value="SF1_C_Upf1"/>
</dbReference>
<organism evidence="4">
    <name type="scientific">Mesomycoplasma hyopneumoniae</name>
    <name type="common">Mycoplasma hyopneumoniae</name>
    <dbReference type="NCBI Taxonomy" id="2099"/>
    <lineage>
        <taxon>Bacteria</taxon>
        <taxon>Bacillati</taxon>
        <taxon>Mycoplasmatota</taxon>
        <taxon>Mycoplasmoidales</taxon>
        <taxon>Metamycoplasmataceae</taxon>
        <taxon>Mesomycoplasma</taxon>
    </lineage>
</organism>
<dbReference type="Pfam" id="PF13086">
    <property type="entry name" value="AAA_11"/>
    <property type="match status" value="1"/>
</dbReference>
<dbReference type="Pfam" id="PF01351">
    <property type="entry name" value="RNase_HII"/>
    <property type="match status" value="1"/>
</dbReference>
<keyword evidence="2" id="KW-0378">Hydrolase</keyword>